<name>A0A248XD60_9CAUD</name>
<feature type="region of interest" description="Disordered" evidence="1">
    <location>
        <begin position="26"/>
        <end position="53"/>
    </location>
</feature>
<evidence type="ECO:0000256" key="1">
    <source>
        <dbReference type="SAM" id="MobiDB-lite"/>
    </source>
</evidence>
<gene>
    <name evidence="2" type="ORF">KPNN133_024</name>
</gene>
<reference evidence="2 3" key="1">
    <citation type="submission" date="2017-07" db="EMBL/GenBank/DDBJ databases">
        <title>Complete Genome Sequence of the Klebsiella phage YMC16/01/N133_KPN_BP.</title>
        <authorList>
            <person name="Jeon J."/>
            <person name="Yong D."/>
            <person name="Lee K."/>
        </authorList>
    </citation>
    <scope>NUCLEOTIDE SEQUENCE [LARGE SCALE GENOMIC DNA]</scope>
</reference>
<dbReference type="Proteomes" id="UP000221999">
    <property type="component" value="Segment"/>
</dbReference>
<organism evidence="2 3">
    <name type="scientific">Klebsiella phage YMC16/01/N133_KPN_BP</name>
    <dbReference type="NCBI Taxonomy" id="2026102"/>
    <lineage>
        <taxon>Viruses</taxon>
        <taxon>Duplodnaviria</taxon>
        <taxon>Heunggongvirae</taxon>
        <taxon>Uroviricota</taxon>
        <taxon>Caudoviricetes</taxon>
        <taxon>Casjensviridae</taxon>
        <taxon>Seodaemunguvirus</taxon>
        <taxon>Seodaemunguvirus YMC16-01N133</taxon>
    </lineage>
</organism>
<sequence>MAKQNNYTLGRGKLYFARFKPGTTTPGGERYLGNSPEVSFSSDSQRLDHYNSDSGVRNKDASVLLQMDYAGGFSLDDIQFENLAMLFLGNSGVETVAAKTAQTETFTNVMPKLTYQLGTTASTPTGTRNVTVASVKDSTTTSTTYAAGTDYVVDEATGRITILEGTTIPADGGITVEWASEAYTQEFAVSDADTIEGQLRYVADNPMGENIDYLLPWVQITPDGDYALKGDDWQVMNFTLAILKKGDLKAVYANGRPYVS</sequence>
<protein>
    <submittedName>
        <fullName evidence="2">Major tail protein</fullName>
    </submittedName>
</protein>
<evidence type="ECO:0000313" key="3">
    <source>
        <dbReference type="Proteomes" id="UP000221999"/>
    </source>
</evidence>
<proteinExistence type="predicted"/>
<dbReference type="EMBL" id="MF476925">
    <property type="protein sequence ID" value="ASW27643.1"/>
    <property type="molecule type" value="Genomic_DNA"/>
</dbReference>
<keyword evidence="3" id="KW-1185">Reference proteome</keyword>
<evidence type="ECO:0000313" key="2">
    <source>
        <dbReference type="EMBL" id="ASW27643.1"/>
    </source>
</evidence>
<accession>A0A248XD60</accession>